<evidence type="ECO:0000256" key="2">
    <source>
        <dbReference type="ARBA" id="ARBA00008072"/>
    </source>
</evidence>
<dbReference type="Pfam" id="PF08240">
    <property type="entry name" value="ADH_N"/>
    <property type="match status" value="1"/>
</dbReference>
<keyword evidence="5" id="KW-0560">Oxidoreductase</keyword>
<dbReference type="SUPFAM" id="SSF50129">
    <property type="entry name" value="GroES-like"/>
    <property type="match status" value="1"/>
</dbReference>
<comment type="cofactor">
    <cofactor evidence="1 6">
        <name>Zn(2+)</name>
        <dbReference type="ChEBI" id="CHEBI:29105"/>
    </cofactor>
</comment>
<dbReference type="InterPro" id="IPR013154">
    <property type="entry name" value="ADH-like_N"/>
</dbReference>
<evidence type="ECO:0000256" key="6">
    <source>
        <dbReference type="RuleBase" id="RU361277"/>
    </source>
</evidence>
<proteinExistence type="inferred from homology"/>
<dbReference type="PANTHER" id="PTHR42813">
    <property type="entry name" value="ZINC-TYPE ALCOHOL DEHYDROGENASE-LIKE"/>
    <property type="match status" value="1"/>
</dbReference>
<dbReference type="InterPro" id="IPR036291">
    <property type="entry name" value="NAD(P)-bd_dom_sf"/>
</dbReference>
<evidence type="ECO:0000259" key="7">
    <source>
        <dbReference type="SMART" id="SM00829"/>
    </source>
</evidence>
<feature type="domain" description="Enoyl reductase (ER)" evidence="7">
    <location>
        <begin position="8"/>
        <end position="350"/>
    </location>
</feature>
<dbReference type="InterPro" id="IPR011032">
    <property type="entry name" value="GroES-like_sf"/>
</dbReference>
<dbReference type="EMBL" id="JACRWD010000001">
    <property type="protein sequence ID" value="MBC6003695.1"/>
    <property type="molecule type" value="Genomic_DNA"/>
</dbReference>
<comment type="caution">
    <text evidence="8">The sequence shown here is derived from an EMBL/GenBank/DDBJ whole genome shotgun (WGS) entry which is preliminary data.</text>
</comment>
<gene>
    <name evidence="8" type="ORF">H8891_07760</name>
</gene>
<dbReference type="Gene3D" id="3.90.180.10">
    <property type="entry name" value="Medium-chain alcohol dehydrogenases, catalytic domain"/>
    <property type="match status" value="1"/>
</dbReference>
<dbReference type="InterPro" id="IPR002328">
    <property type="entry name" value="ADH_Zn_CS"/>
</dbReference>
<evidence type="ECO:0000256" key="1">
    <source>
        <dbReference type="ARBA" id="ARBA00001947"/>
    </source>
</evidence>
<dbReference type="Gene3D" id="3.40.50.720">
    <property type="entry name" value="NAD(P)-binding Rossmann-like Domain"/>
    <property type="match status" value="1"/>
</dbReference>
<keyword evidence="9" id="KW-1185">Reference proteome</keyword>
<dbReference type="Pfam" id="PF00107">
    <property type="entry name" value="ADH_zinc_N"/>
    <property type="match status" value="1"/>
</dbReference>
<keyword evidence="4 6" id="KW-0862">Zinc</keyword>
<dbReference type="PROSITE" id="PS00059">
    <property type="entry name" value="ADH_ZINC"/>
    <property type="match status" value="1"/>
</dbReference>
<dbReference type="SMART" id="SM00829">
    <property type="entry name" value="PKS_ER"/>
    <property type="match status" value="1"/>
</dbReference>
<reference evidence="8 9" key="1">
    <citation type="submission" date="2020-08" db="EMBL/GenBank/DDBJ databases">
        <authorList>
            <person name="Liu C."/>
            <person name="Sun Q."/>
        </authorList>
    </citation>
    <scope>NUCLEOTIDE SEQUENCE [LARGE SCALE GENOMIC DNA]</scope>
    <source>
        <strain evidence="8 9">NSJ-45</strain>
    </source>
</reference>
<evidence type="ECO:0000256" key="4">
    <source>
        <dbReference type="ARBA" id="ARBA00022833"/>
    </source>
</evidence>
<evidence type="ECO:0000313" key="8">
    <source>
        <dbReference type="EMBL" id="MBC6003695.1"/>
    </source>
</evidence>
<dbReference type="PANTHER" id="PTHR42813:SF4">
    <property type="entry name" value="NADP-DEPENDENT ISOPROPANOL DEHYDROGENASE"/>
    <property type="match status" value="1"/>
</dbReference>
<evidence type="ECO:0000256" key="5">
    <source>
        <dbReference type="ARBA" id="ARBA00023002"/>
    </source>
</evidence>
<dbReference type="RefSeq" id="WP_147543537.1">
    <property type="nucleotide sequence ID" value="NZ_JACRWD010000001.1"/>
</dbReference>
<dbReference type="CDD" id="cd08285">
    <property type="entry name" value="NADP_ADH"/>
    <property type="match status" value="1"/>
</dbReference>
<organism evidence="8 9">
    <name type="scientific">Paeniclostridium hominis</name>
    <dbReference type="NCBI Taxonomy" id="2764329"/>
    <lineage>
        <taxon>Bacteria</taxon>
        <taxon>Bacillati</taxon>
        <taxon>Bacillota</taxon>
        <taxon>Clostridia</taxon>
        <taxon>Peptostreptococcales</taxon>
        <taxon>Peptostreptococcaceae</taxon>
        <taxon>Paeniclostridium</taxon>
    </lineage>
</organism>
<comment type="similarity">
    <text evidence="2 6">Belongs to the zinc-containing alcohol dehydrogenase family.</text>
</comment>
<sequence>MKGFAMLGIGKTGWIEKERPLCGPLDAIVRPLAISPCTSDIHTVWEGAIGERHNMILGHEAVGEVVEIGSLVKDIKVGDKVIVPAITPDWGSLEAQAGYSMHSGGMLAGWKFSNFKDGVFGEYFHVNEADANLAVLPEGIDIADAVMLSDMVPTGFHGVELADVQFGDSVCVIGIGPVGLMAVAGAALRGASDLYAVGSRPNCIEIAKEYGATDIINYREGDIVEQIMSKTHGKGVDKVIVAGGDVDTMAQAISIVKPGGIIGNVNYLGSGEYVKIPRVEWGCGMGHKTISGGLMPGGRLRMEKLAKLLQTNRLDTSKLITHRFYGFDKIEDALMLMKDKPKDLIKPVVIL</sequence>
<protein>
    <submittedName>
        <fullName evidence="8">NAD(P)-dependent alcohol dehydrogenase</fullName>
    </submittedName>
</protein>
<dbReference type="InterPro" id="IPR013149">
    <property type="entry name" value="ADH-like_C"/>
</dbReference>
<evidence type="ECO:0000256" key="3">
    <source>
        <dbReference type="ARBA" id="ARBA00022723"/>
    </source>
</evidence>
<dbReference type="SUPFAM" id="SSF51735">
    <property type="entry name" value="NAD(P)-binding Rossmann-fold domains"/>
    <property type="match status" value="1"/>
</dbReference>
<dbReference type="Proteomes" id="UP000611796">
    <property type="component" value="Unassembled WGS sequence"/>
</dbReference>
<keyword evidence="3 6" id="KW-0479">Metal-binding</keyword>
<evidence type="ECO:0000313" key="9">
    <source>
        <dbReference type="Proteomes" id="UP000611796"/>
    </source>
</evidence>
<dbReference type="InterPro" id="IPR020843">
    <property type="entry name" value="ER"/>
</dbReference>
<name>A0ABR7K435_9FIRM</name>
<accession>A0ABR7K435</accession>